<feature type="transmembrane region" description="Helical" evidence="7">
    <location>
        <begin position="67"/>
        <end position="88"/>
    </location>
</feature>
<comment type="subcellular location">
    <subcellularLocation>
        <location evidence="1">Cell membrane</location>
        <topology evidence="1">Multi-pass membrane protein</topology>
    </subcellularLocation>
</comment>
<dbReference type="SUPFAM" id="SSF82689">
    <property type="entry name" value="Mechanosensitive channel protein MscS (YggB), C-terminal domain"/>
    <property type="match status" value="1"/>
</dbReference>
<dbReference type="HOGENOM" id="CLU_037945_1_1_10"/>
<dbReference type="SUPFAM" id="SSF82861">
    <property type="entry name" value="Mechanosensitive channel protein MscS (YggB), transmembrane region"/>
    <property type="match status" value="1"/>
</dbReference>
<keyword evidence="5 7" id="KW-1133">Transmembrane helix</keyword>
<dbReference type="Pfam" id="PF21082">
    <property type="entry name" value="MS_channel_3rd"/>
    <property type="match status" value="1"/>
</dbReference>
<sequence>MIDTTKKASDSSIDLYHTAYAWLVNNGARIFFGLVVFCVGLWVIRFLKKRLRGQMSRKQIHSSLQPFFLSLSITLLYVLLVVVVMEIMGIELTIFTAVIGAGSVAAGLALSGTLQNFAGGVLILMLKPFTLDDNIVAQGVDGVVTAIEVFYTEVLTTDNKAVIIPNGKLFNEVIINVTREGKRRLDIDLKLTYVIDVEQVKLIIANAIKQTPDILTERVPCIGISALEIDGIKISTQVWVLTNKYISVKFALQERIIKDLKAAGIKLPGT</sequence>
<dbReference type="PANTHER" id="PTHR30221:SF1">
    <property type="entry name" value="SMALL-CONDUCTANCE MECHANOSENSITIVE CHANNEL"/>
    <property type="match status" value="1"/>
</dbReference>
<evidence type="ECO:0000256" key="1">
    <source>
        <dbReference type="ARBA" id="ARBA00004651"/>
    </source>
</evidence>
<dbReference type="InterPro" id="IPR049278">
    <property type="entry name" value="MS_channel_C"/>
</dbReference>
<evidence type="ECO:0000256" key="2">
    <source>
        <dbReference type="ARBA" id="ARBA00008017"/>
    </source>
</evidence>
<dbReference type="InterPro" id="IPR006685">
    <property type="entry name" value="MscS_channel_2nd"/>
</dbReference>
<dbReference type="Gene3D" id="3.30.70.100">
    <property type="match status" value="1"/>
</dbReference>
<dbReference type="EMBL" id="CM001403">
    <property type="protein sequence ID" value="EHQ28302.1"/>
    <property type="molecule type" value="Genomic_DNA"/>
</dbReference>
<keyword evidence="4 7" id="KW-0812">Transmembrane</keyword>
<dbReference type="Pfam" id="PF00924">
    <property type="entry name" value="MS_channel_2nd"/>
    <property type="match status" value="1"/>
</dbReference>
<keyword evidence="3" id="KW-1003">Cell membrane</keyword>
<feature type="transmembrane region" description="Helical" evidence="7">
    <location>
        <begin position="94"/>
        <end position="117"/>
    </location>
</feature>
<evidence type="ECO:0000256" key="6">
    <source>
        <dbReference type="ARBA" id="ARBA00023136"/>
    </source>
</evidence>
<organism evidence="10 11">
    <name type="scientific">Mucilaginibacter paludis DSM 18603</name>
    <dbReference type="NCBI Taxonomy" id="714943"/>
    <lineage>
        <taxon>Bacteria</taxon>
        <taxon>Pseudomonadati</taxon>
        <taxon>Bacteroidota</taxon>
        <taxon>Sphingobacteriia</taxon>
        <taxon>Sphingobacteriales</taxon>
        <taxon>Sphingobacteriaceae</taxon>
        <taxon>Mucilaginibacter</taxon>
    </lineage>
</organism>
<dbReference type="Proteomes" id="UP000002774">
    <property type="component" value="Chromosome"/>
</dbReference>
<evidence type="ECO:0000256" key="7">
    <source>
        <dbReference type="SAM" id="Phobius"/>
    </source>
</evidence>
<evidence type="ECO:0000313" key="10">
    <source>
        <dbReference type="EMBL" id="EHQ28302.1"/>
    </source>
</evidence>
<dbReference type="InterPro" id="IPR011014">
    <property type="entry name" value="MscS_channel_TM-2"/>
</dbReference>
<dbReference type="GO" id="GO:0005886">
    <property type="term" value="C:plasma membrane"/>
    <property type="evidence" value="ECO:0007669"/>
    <property type="project" value="UniProtKB-SubCell"/>
</dbReference>
<gene>
    <name evidence="10" type="ORF">Mucpa_4211</name>
</gene>
<evidence type="ECO:0000256" key="3">
    <source>
        <dbReference type="ARBA" id="ARBA00022475"/>
    </source>
</evidence>
<evidence type="ECO:0000259" key="9">
    <source>
        <dbReference type="Pfam" id="PF21082"/>
    </source>
</evidence>
<evidence type="ECO:0000256" key="5">
    <source>
        <dbReference type="ARBA" id="ARBA00022989"/>
    </source>
</evidence>
<name>H1Y4X4_9SPHI</name>
<evidence type="ECO:0000313" key="11">
    <source>
        <dbReference type="Proteomes" id="UP000002774"/>
    </source>
</evidence>
<evidence type="ECO:0000259" key="8">
    <source>
        <dbReference type="Pfam" id="PF00924"/>
    </source>
</evidence>
<evidence type="ECO:0000256" key="4">
    <source>
        <dbReference type="ARBA" id="ARBA00022692"/>
    </source>
</evidence>
<dbReference type="eggNOG" id="COG0668">
    <property type="taxonomic scope" value="Bacteria"/>
</dbReference>
<dbReference type="SUPFAM" id="SSF50182">
    <property type="entry name" value="Sm-like ribonucleoproteins"/>
    <property type="match status" value="1"/>
</dbReference>
<dbReference type="InterPro" id="IPR023408">
    <property type="entry name" value="MscS_beta-dom_sf"/>
</dbReference>
<protein>
    <submittedName>
        <fullName evidence="10">MscS Mechanosensitive ion channel</fullName>
    </submittedName>
</protein>
<accession>H1Y4X4</accession>
<dbReference type="OrthoDB" id="9809206at2"/>
<dbReference type="InterPro" id="IPR045275">
    <property type="entry name" value="MscS_archaea/bacteria_type"/>
</dbReference>
<dbReference type="PANTHER" id="PTHR30221">
    <property type="entry name" value="SMALL-CONDUCTANCE MECHANOSENSITIVE CHANNEL"/>
    <property type="match status" value="1"/>
</dbReference>
<feature type="domain" description="Mechanosensitive ion channel MscS" evidence="8">
    <location>
        <begin position="113"/>
        <end position="179"/>
    </location>
</feature>
<feature type="domain" description="Mechanosensitive ion channel MscS C-terminal" evidence="9">
    <location>
        <begin position="188"/>
        <end position="266"/>
    </location>
</feature>
<dbReference type="Gene3D" id="2.30.30.60">
    <property type="match status" value="1"/>
</dbReference>
<comment type="similarity">
    <text evidence="2">Belongs to the MscS (TC 1.A.23) family.</text>
</comment>
<dbReference type="AlphaFoldDB" id="H1Y4X4"/>
<dbReference type="InterPro" id="IPR010920">
    <property type="entry name" value="LSM_dom_sf"/>
</dbReference>
<keyword evidence="11" id="KW-1185">Reference proteome</keyword>
<dbReference type="InterPro" id="IPR011066">
    <property type="entry name" value="MscS_channel_C_sf"/>
</dbReference>
<dbReference type="Gene3D" id="1.10.287.1260">
    <property type="match status" value="1"/>
</dbReference>
<feature type="transmembrane region" description="Helical" evidence="7">
    <location>
        <begin position="30"/>
        <end position="47"/>
    </location>
</feature>
<proteinExistence type="inferred from homology"/>
<reference evidence="10" key="1">
    <citation type="submission" date="2011-09" db="EMBL/GenBank/DDBJ databases">
        <title>The permanent draft genome of Mucilaginibacter paludis DSM 18603.</title>
        <authorList>
            <consortium name="US DOE Joint Genome Institute (JGI-PGF)"/>
            <person name="Lucas S."/>
            <person name="Han J."/>
            <person name="Lapidus A."/>
            <person name="Bruce D."/>
            <person name="Goodwin L."/>
            <person name="Pitluck S."/>
            <person name="Peters L."/>
            <person name="Kyrpides N."/>
            <person name="Mavromatis K."/>
            <person name="Ivanova N."/>
            <person name="Mikhailova N."/>
            <person name="Held B."/>
            <person name="Detter J.C."/>
            <person name="Tapia R."/>
            <person name="Han C."/>
            <person name="Land M."/>
            <person name="Hauser L."/>
            <person name="Markowitz V."/>
            <person name="Cheng J.-F."/>
            <person name="Hugenholtz P."/>
            <person name="Woyke T."/>
            <person name="Wu D."/>
            <person name="Tindall B."/>
            <person name="Brambilla E."/>
            <person name="Klenk H.-P."/>
            <person name="Eisen J.A."/>
        </authorList>
    </citation>
    <scope>NUCLEOTIDE SEQUENCE [LARGE SCALE GENOMIC DNA]</scope>
    <source>
        <strain evidence="10">DSM 18603</strain>
    </source>
</reference>
<dbReference type="GO" id="GO:0008381">
    <property type="term" value="F:mechanosensitive monoatomic ion channel activity"/>
    <property type="evidence" value="ECO:0007669"/>
    <property type="project" value="InterPro"/>
</dbReference>
<keyword evidence="6 7" id="KW-0472">Membrane</keyword>